<name>W9CIW9_SCLBF</name>
<evidence type="ECO:0000256" key="12">
    <source>
        <dbReference type="SAM" id="SignalP"/>
    </source>
</evidence>
<protein>
    <recommendedName>
        <fullName evidence="10">Short-chain dehydrogenase/reductase 3</fullName>
    </recommendedName>
    <alternativeName>
        <fullName evidence="11">Retinal short-chain dehydrogenase/reductase 1</fullName>
    </alternativeName>
</protein>
<dbReference type="OrthoDB" id="10253736at2759"/>
<dbReference type="SUPFAM" id="SSF51735">
    <property type="entry name" value="NAD(P)-binding Rossmann-fold domains"/>
    <property type="match status" value="1"/>
</dbReference>
<dbReference type="Pfam" id="PF00106">
    <property type="entry name" value="adh_short"/>
    <property type="match status" value="1"/>
</dbReference>
<evidence type="ECO:0000256" key="11">
    <source>
        <dbReference type="ARBA" id="ARBA00082544"/>
    </source>
</evidence>
<keyword evidence="14" id="KW-1185">Reference proteome</keyword>
<evidence type="ECO:0000256" key="10">
    <source>
        <dbReference type="ARBA" id="ARBA00068717"/>
    </source>
</evidence>
<comment type="subcellular location">
    <subcellularLocation>
        <location evidence="1">Membrane</location>
        <topology evidence="1">Multi-pass membrane protein</topology>
    </subcellularLocation>
</comment>
<comment type="similarity">
    <text evidence="2">Belongs to the short-chain dehydrogenases/reductases (SDR) family.</text>
</comment>
<evidence type="ECO:0000313" key="13">
    <source>
        <dbReference type="EMBL" id="ESZ94634.1"/>
    </source>
</evidence>
<dbReference type="PRINTS" id="PR00080">
    <property type="entry name" value="SDRFAMILY"/>
</dbReference>
<feature type="signal peptide" evidence="12">
    <location>
        <begin position="1"/>
        <end position="20"/>
    </location>
</feature>
<evidence type="ECO:0000256" key="2">
    <source>
        <dbReference type="ARBA" id="ARBA00006484"/>
    </source>
</evidence>
<dbReference type="EMBL" id="AYSA01000233">
    <property type="protein sequence ID" value="ESZ94634.1"/>
    <property type="molecule type" value="Genomic_DNA"/>
</dbReference>
<dbReference type="InterPro" id="IPR036291">
    <property type="entry name" value="NAD(P)-bd_dom_sf"/>
</dbReference>
<proteinExistence type="inferred from homology"/>
<keyword evidence="6" id="KW-0560">Oxidoreductase</keyword>
<evidence type="ECO:0000256" key="5">
    <source>
        <dbReference type="ARBA" id="ARBA00022989"/>
    </source>
</evidence>
<feature type="chain" id="PRO_5004920503" description="Short-chain dehydrogenase/reductase 3" evidence="12">
    <location>
        <begin position="21"/>
        <end position="593"/>
    </location>
</feature>
<dbReference type="PANTHER" id="PTHR24322:SF736">
    <property type="entry name" value="RETINOL DEHYDROGENASE 10"/>
    <property type="match status" value="1"/>
</dbReference>
<keyword evidence="3" id="KW-0812">Transmembrane</keyword>
<comment type="caution">
    <text evidence="13">The sequence shown here is derived from an EMBL/GenBank/DDBJ whole genome shotgun (WGS) entry which is preliminary data.</text>
</comment>
<dbReference type="FunFam" id="3.40.50.720:FF:000131">
    <property type="entry name" value="Short-chain dehydrogenase/reductase 3"/>
    <property type="match status" value="1"/>
</dbReference>
<dbReference type="PRINTS" id="PR00081">
    <property type="entry name" value="GDHRDH"/>
</dbReference>
<accession>W9CIW9</accession>
<dbReference type="InterPro" id="IPR002347">
    <property type="entry name" value="SDR_fam"/>
</dbReference>
<keyword evidence="7" id="KW-0443">Lipid metabolism</keyword>
<dbReference type="CDD" id="cd05339">
    <property type="entry name" value="17beta-HSDXI-like_SDR_c"/>
    <property type="match status" value="1"/>
</dbReference>
<evidence type="ECO:0000256" key="1">
    <source>
        <dbReference type="ARBA" id="ARBA00004141"/>
    </source>
</evidence>
<evidence type="ECO:0000256" key="3">
    <source>
        <dbReference type="ARBA" id="ARBA00022692"/>
    </source>
</evidence>
<dbReference type="STRING" id="1432307.W9CIW9"/>
<dbReference type="AlphaFoldDB" id="W9CIW9"/>
<sequence length="593" mass="64991">MAALQFIVFFVGLYAQRIYSQENVSGQIYTPGVVIVDAPQPNTPLGGHFLQVALDVSSDGQLQLPPYPNNAISEIYNITIFLSSYTTGKNFTISNGTATVGNASLGEIMAQESSSTVKHVNWVWPDCLVGDGTSDENTSRGGYNISIRQNFRLNGTDQYTIFDLPIQVTNSIPEQSDRPSCEFINNDLIPWAILNASANNFTRIAGTAIQTTASSEDGIGAGFRSDSLGSLIKKTALNPAFTLIVLLLARYTKRGNDLSILHETAFSRIQKLFYFGVVILISNYLERGVQNNWVDDKYDWQKEIVLITGGAGGIGGQVVKLLAEKGITVVVLDVIPMTFETTSNVHYYKCDITSPSTIATVASRIRSEVGNPTVLVNNAGVARGKSILDSTEKDIRFTFDVNTVSHYFMAKEFVPYMVEKNHGMIVTVASIAAYLPVPNMTDYASSKAAALSFHEGLTAELVTKYNAPKVRTIVISQGYTKTALFEGYKNDAPFLLPTLEVDTVAEAIVKKILKGKSGHGIYPGFAVTLTWLRAMPGWYQNRVRAGGHNVMTNWNGRQVLDVDRFYEEKERDKGKGKGKEIDAESESTVLVNL</sequence>
<reference evidence="13 14" key="1">
    <citation type="journal article" date="2014" name="Genome Announc.">
        <title>Draft genome sequence of Sclerotinia borealis, a psychrophilic plant pathogenic fungus.</title>
        <authorList>
            <person name="Mardanov A.V."/>
            <person name="Beletsky A.V."/>
            <person name="Kadnikov V.V."/>
            <person name="Ignatov A.N."/>
            <person name="Ravin N.V."/>
        </authorList>
    </citation>
    <scope>NUCLEOTIDE SEQUENCE [LARGE SCALE GENOMIC DNA]</scope>
    <source>
        <strain evidence="14">F-4157</strain>
    </source>
</reference>
<gene>
    <name evidence="13" type="ORF">SBOR_4981</name>
</gene>
<dbReference type="Gene3D" id="3.40.50.720">
    <property type="entry name" value="NAD(P)-binding Rossmann-like Domain"/>
    <property type="match status" value="1"/>
</dbReference>
<comment type="function">
    <text evidence="9">Catalyzes the reduction of all-trans-retinal to all-trans-retinol in the presence of NADPH.</text>
</comment>
<evidence type="ECO:0000313" key="14">
    <source>
        <dbReference type="Proteomes" id="UP000019487"/>
    </source>
</evidence>
<keyword evidence="8" id="KW-0472">Membrane</keyword>
<dbReference type="GO" id="GO:0016020">
    <property type="term" value="C:membrane"/>
    <property type="evidence" value="ECO:0007669"/>
    <property type="project" value="UniProtKB-SubCell"/>
</dbReference>
<dbReference type="HOGENOM" id="CLU_460164_0_0_1"/>
<dbReference type="GO" id="GO:0052650">
    <property type="term" value="F:all-trans-retinol dehydrogenase (NADP+) activity"/>
    <property type="evidence" value="ECO:0007669"/>
    <property type="project" value="UniProtKB-ARBA"/>
</dbReference>
<keyword evidence="4" id="KW-0521">NADP</keyword>
<evidence type="ECO:0000256" key="4">
    <source>
        <dbReference type="ARBA" id="ARBA00022857"/>
    </source>
</evidence>
<evidence type="ECO:0000256" key="8">
    <source>
        <dbReference type="ARBA" id="ARBA00023136"/>
    </source>
</evidence>
<organism evidence="13 14">
    <name type="scientific">Sclerotinia borealis (strain F-4128)</name>
    <dbReference type="NCBI Taxonomy" id="1432307"/>
    <lineage>
        <taxon>Eukaryota</taxon>
        <taxon>Fungi</taxon>
        <taxon>Dikarya</taxon>
        <taxon>Ascomycota</taxon>
        <taxon>Pezizomycotina</taxon>
        <taxon>Leotiomycetes</taxon>
        <taxon>Helotiales</taxon>
        <taxon>Sclerotiniaceae</taxon>
        <taxon>Sclerotinia</taxon>
    </lineage>
</organism>
<keyword evidence="12" id="KW-0732">Signal</keyword>
<keyword evidence="5" id="KW-1133">Transmembrane helix</keyword>
<evidence type="ECO:0000256" key="7">
    <source>
        <dbReference type="ARBA" id="ARBA00023098"/>
    </source>
</evidence>
<evidence type="ECO:0000256" key="9">
    <source>
        <dbReference type="ARBA" id="ARBA00059620"/>
    </source>
</evidence>
<dbReference type="PANTHER" id="PTHR24322">
    <property type="entry name" value="PKSB"/>
    <property type="match status" value="1"/>
</dbReference>
<evidence type="ECO:0000256" key="6">
    <source>
        <dbReference type="ARBA" id="ARBA00023002"/>
    </source>
</evidence>
<dbReference type="Proteomes" id="UP000019487">
    <property type="component" value="Unassembled WGS sequence"/>
</dbReference>